<dbReference type="GO" id="GO:0051539">
    <property type="term" value="F:4 iron, 4 sulfur cluster binding"/>
    <property type="evidence" value="ECO:0007669"/>
    <property type="project" value="UniProtKB-KW"/>
</dbReference>
<dbReference type="STRING" id="79604.AAY81_05920"/>
<keyword evidence="5" id="KW-0479">Metal-binding</keyword>
<evidence type="ECO:0000256" key="3">
    <source>
        <dbReference type="ARBA" id="ARBA00022679"/>
    </source>
</evidence>
<evidence type="ECO:0000313" key="10">
    <source>
        <dbReference type="EMBL" id="SEO78207.1"/>
    </source>
</evidence>
<keyword evidence="4" id="KW-0949">S-adenosyl-L-methionine</keyword>
<dbReference type="RefSeq" id="WP_066662582.1">
    <property type="nucleotide sequence ID" value="NZ_CP011402.1"/>
</dbReference>
<evidence type="ECO:0000256" key="2">
    <source>
        <dbReference type="ARBA" id="ARBA00022485"/>
    </source>
</evidence>
<dbReference type="OrthoDB" id="9805215at2"/>
<evidence type="ECO:0000256" key="1">
    <source>
        <dbReference type="ARBA" id="ARBA00001966"/>
    </source>
</evidence>
<dbReference type="InterPro" id="IPR007197">
    <property type="entry name" value="rSAM"/>
</dbReference>
<sequence>MRARIVNLGCKVNRVESDAFAADLRSFGFSLTDGDPECVIVNTCTVTGEAEKKTRKAVRRELRDYPNANVIVTGCAAAIDANEFASMSERVIVVPKNQVVDVCLECCGLSRESIVPAASDVRFGEGFPSRVGLKIQDGCNNACTYCIVHVARGRAWSVPLSECVAEARKLAAAGAREIVLTGINLGTYHDGDATLATVVRALREQVPSVRIRISSVEPRDVTDDLLQAIAEADGMVCRHLHLPLQSGSTRVLRQMARPYSAERFLDIVERARQVIPELSLSTDIIVGFPGETDEDFQETLRVARLCQFSKIHVFRYSRRVGTPAAERDDQVDPIIAAQRADELARLGDEMRMQEARKRLGSREFVLVEQNGLGTTESYYQVKLDGSFPDSGLVSCELQAVDENGVFSV</sequence>
<keyword evidence="11" id="KW-1185">Reference proteome</keyword>
<dbReference type="Gene3D" id="3.80.30.20">
    <property type="entry name" value="tm_1862 like domain"/>
    <property type="match status" value="1"/>
</dbReference>
<dbReference type="SMART" id="SM00729">
    <property type="entry name" value="Elp3"/>
    <property type="match status" value="1"/>
</dbReference>
<dbReference type="NCBIfam" id="TIGR00089">
    <property type="entry name" value="MiaB/RimO family radical SAM methylthiotransferase"/>
    <property type="match status" value="1"/>
</dbReference>
<dbReference type="SFLD" id="SFLDS00029">
    <property type="entry name" value="Radical_SAM"/>
    <property type="match status" value="1"/>
</dbReference>
<evidence type="ECO:0000313" key="11">
    <source>
        <dbReference type="Proteomes" id="UP000182975"/>
    </source>
</evidence>
<evidence type="ECO:0000256" key="6">
    <source>
        <dbReference type="ARBA" id="ARBA00023004"/>
    </source>
</evidence>
<name>A0A172RYH7_9ACTN</name>
<evidence type="ECO:0000256" key="5">
    <source>
        <dbReference type="ARBA" id="ARBA00022723"/>
    </source>
</evidence>
<feature type="domain" description="MTTase N-terminal" evidence="8">
    <location>
        <begin position="1"/>
        <end position="112"/>
    </location>
</feature>
<dbReference type="SFLD" id="SFLDG01061">
    <property type="entry name" value="methylthiotransferase"/>
    <property type="match status" value="1"/>
</dbReference>
<dbReference type="GO" id="GO:0046872">
    <property type="term" value="F:metal ion binding"/>
    <property type="evidence" value="ECO:0007669"/>
    <property type="project" value="UniProtKB-KW"/>
</dbReference>
<organism evidence="10 11">
    <name type="scientific">Denitrobacterium detoxificans</name>
    <dbReference type="NCBI Taxonomy" id="79604"/>
    <lineage>
        <taxon>Bacteria</taxon>
        <taxon>Bacillati</taxon>
        <taxon>Actinomycetota</taxon>
        <taxon>Coriobacteriia</taxon>
        <taxon>Eggerthellales</taxon>
        <taxon>Eggerthellaceae</taxon>
        <taxon>Denitrobacterium</taxon>
    </lineage>
</organism>
<dbReference type="PROSITE" id="PS51918">
    <property type="entry name" value="RADICAL_SAM"/>
    <property type="match status" value="1"/>
</dbReference>
<dbReference type="Pfam" id="PF00919">
    <property type="entry name" value="UPF0004"/>
    <property type="match status" value="1"/>
</dbReference>
<dbReference type="Gene3D" id="3.40.50.12160">
    <property type="entry name" value="Methylthiotransferase, N-terminal domain"/>
    <property type="match status" value="1"/>
</dbReference>
<keyword evidence="7" id="KW-0411">Iron-sulfur</keyword>
<keyword evidence="3 10" id="KW-0808">Transferase</keyword>
<dbReference type="EMBL" id="FOEC01000006">
    <property type="protein sequence ID" value="SEO78207.1"/>
    <property type="molecule type" value="Genomic_DNA"/>
</dbReference>
<dbReference type="FunFam" id="3.80.30.20:FF:000001">
    <property type="entry name" value="tRNA-2-methylthio-N(6)-dimethylallyladenosine synthase 2"/>
    <property type="match status" value="1"/>
</dbReference>
<evidence type="ECO:0000256" key="7">
    <source>
        <dbReference type="ARBA" id="ARBA00023014"/>
    </source>
</evidence>
<dbReference type="SUPFAM" id="SSF102114">
    <property type="entry name" value="Radical SAM enzymes"/>
    <property type="match status" value="1"/>
</dbReference>
<dbReference type="InterPro" id="IPR006467">
    <property type="entry name" value="MiaB-like_bact"/>
</dbReference>
<reference evidence="11" key="1">
    <citation type="submission" date="2016-10" db="EMBL/GenBank/DDBJ databases">
        <authorList>
            <person name="Varghese N."/>
        </authorList>
    </citation>
    <scope>NUCLEOTIDE SEQUENCE [LARGE SCALE GENOMIC DNA]</scope>
    <source>
        <strain evidence="11">DSM 21843</strain>
    </source>
</reference>
<dbReference type="SFLD" id="SFLDG01082">
    <property type="entry name" value="B12-binding_domain_containing"/>
    <property type="match status" value="1"/>
</dbReference>
<evidence type="ECO:0000256" key="4">
    <source>
        <dbReference type="ARBA" id="ARBA00022691"/>
    </source>
</evidence>
<dbReference type="InterPro" id="IPR058240">
    <property type="entry name" value="rSAM_sf"/>
</dbReference>
<dbReference type="PATRIC" id="fig|79604.3.peg.1197"/>
<dbReference type="PANTHER" id="PTHR11918:SF45">
    <property type="entry name" value="THREONYLCARBAMOYLADENOSINE TRNA METHYLTHIOTRANSFERASE"/>
    <property type="match status" value="1"/>
</dbReference>
<dbReference type="InterPro" id="IPR023404">
    <property type="entry name" value="rSAM_horseshoe"/>
</dbReference>
<keyword evidence="6" id="KW-0408">Iron</keyword>
<comment type="cofactor">
    <cofactor evidence="1">
        <name>[4Fe-4S] cluster</name>
        <dbReference type="ChEBI" id="CHEBI:49883"/>
    </cofactor>
</comment>
<evidence type="ECO:0000259" key="9">
    <source>
        <dbReference type="PROSITE" id="PS51918"/>
    </source>
</evidence>
<accession>A0A172RYH7</accession>
<dbReference type="PANTHER" id="PTHR11918">
    <property type="entry name" value="RADICAL SAM PROTEINS"/>
    <property type="match status" value="1"/>
</dbReference>
<feature type="domain" description="Radical SAM core" evidence="9">
    <location>
        <begin position="125"/>
        <end position="353"/>
    </location>
</feature>
<dbReference type="CDD" id="cd01335">
    <property type="entry name" value="Radical_SAM"/>
    <property type="match status" value="1"/>
</dbReference>
<dbReference type="InterPro" id="IPR038135">
    <property type="entry name" value="Methylthiotransferase_N_sf"/>
</dbReference>
<dbReference type="Proteomes" id="UP000182975">
    <property type="component" value="Unassembled WGS sequence"/>
</dbReference>
<dbReference type="PROSITE" id="PS01278">
    <property type="entry name" value="MTTASE_RADICAL"/>
    <property type="match status" value="1"/>
</dbReference>
<dbReference type="InterPro" id="IPR020612">
    <property type="entry name" value="Methylthiotransferase_CS"/>
</dbReference>
<dbReference type="NCBIfam" id="TIGR01579">
    <property type="entry name" value="MiaB-like-C"/>
    <property type="match status" value="1"/>
</dbReference>
<dbReference type="GO" id="GO:0035598">
    <property type="term" value="F:tRNA (N(6)-L-threonylcarbamoyladenosine(37)-C(2))-methylthiotransferase activity"/>
    <property type="evidence" value="ECO:0007669"/>
    <property type="project" value="TreeGrafter"/>
</dbReference>
<dbReference type="KEGG" id="ddt:AAY81_05920"/>
<dbReference type="InterPro" id="IPR006638">
    <property type="entry name" value="Elp3/MiaA/NifB-like_rSAM"/>
</dbReference>
<gene>
    <name evidence="10" type="ORF">SAMN02910314_01200</name>
</gene>
<dbReference type="InterPro" id="IPR013848">
    <property type="entry name" value="Methylthiotransferase_N"/>
</dbReference>
<dbReference type="Pfam" id="PF04055">
    <property type="entry name" value="Radical_SAM"/>
    <property type="match status" value="1"/>
</dbReference>
<dbReference type="AlphaFoldDB" id="A0A172RYH7"/>
<proteinExistence type="predicted"/>
<evidence type="ECO:0000259" key="8">
    <source>
        <dbReference type="PROSITE" id="PS51449"/>
    </source>
</evidence>
<dbReference type="PROSITE" id="PS51449">
    <property type="entry name" value="MTTASE_N"/>
    <property type="match status" value="1"/>
</dbReference>
<keyword evidence="2" id="KW-0004">4Fe-4S</keyword>
<dbReference type="InterPro" id="IPR005839">
    <property type="entry name" value="Methylthiotransferase"/>
</dbReference>
<protein>
    <submittedName>
        <fullName evidence="10">Threonylcarbamoyladenosine tRNA methylthiotransferase MtaB</fullName>
    </submittedName>
</protein>